<keyword evidence="3" id="KW-0804">Transcription</keyword>
<dbReference type="SUPFAM" id="SSF53822">
    <property type="entry name" value="Periplasmic binding protein-like I"/>
    <property type="match status" value="1"/>
</dbReference>
<evidence type="ECO:0000256" key="2">
    <source>
        <dbReference type="ARBA" id="ARBA00023125"/>
    </source>
</evidence>
<dbReference type="InterPro" id="IPR046335">
    <property type="entry name" value="LacI/GalR-like_sensor"/>
</dbReference>
<dbReference type="RefSeq" id="WP_262070263.1">
    <property type="nucleotide sequence ID" value="NZ_JAMXOC010000032.1"/>
</dbReference>
<dbReference type="PROSITE" id="PS50932">
    <property type="entry name" value="HTH_LACI_2"/>
    <property type="match status" value="1"/>
</dbReference>
<dbReference type="Proteomes" id="UP001523565">
    <property type="component" value="Unassembled WGS sequence"/>
</dbReference>
<protein>
    <submittedName>
        <fullName evidence="5">LacI family DNA-binding transcriptional regulator</fullName>
    </submittedName>
</protein>
<evidence type="ECO:0000259" key="4">
    <source>
        <dbReference type="PROSITE" id="PS50932"/>
    </source>
</evidence>
<dbReference type="Pfam" id="PF00356">
    <property type="entry name" value="LacI"/>
    <property type="match status" value="1"/>
</dbReference>
<reference evidence="5 6" key="1">
    <citation type="journal article" date="2022" name="Genome Biol. Evol.">
        <title>Host diet, physiology and behaviors set the stage for Lachnospiraceae cladogenesis.</title>
        <authorList>
            <person name="Vera-Ponce De Leon A."/>
            <person name="Schneider M."/>
            <person name="Jahnes B.C."/>
            <person name="Sadowski V."/>
            <person name="Camuy-Velez L.A."/>
            <person name="Duan J."/>
            <person name="Sabree Z.L."/>
        </authorList>
    </citation>
    <scope>NUCLEOTIDE SEQUENCE [LARGE SCALE GENOMIC DNA]</scope>
    <source>
        <strain evidence="5 6">PAL227</strain>
    </source>
</reference>
<feature type="domain" description="HTH lacI-type" evidence="4">
    <location>
        <begin position="3"/>
        <end position="57"/>
    </location>
</feature>
<dbReference type="SUPFAM" id="SSF47413">
    <property type="entry name" value="lambda repressor-like DNA-binding domains"/>
    <property type="match status" value="1"/>
</dbReference>
<dbReference type="InterPro" id="IPR028082">
    <property type="entry name" value="Peripla_BP_I"/>
</dbReference>
<gene>
    <name evidence="5" type="ORF">NK118_14195</name>
</gene>
<keyword evidence="2 5" id="KW-0238">DNA-binding</keyword>
<evidence type="ECO:0000313" key="5">
    <source>
        <dbReference type="EMBL" id="MCP1111401.1"/>
    </source>
</evidence>
<dbReference type="PANTHER" id="PTHR30146:SF109">
    <property type="entry name" value="HTH-TYPE TRANSCRIPTIONAL REGULATOR GALS"/>
    <property type="match status" value="1"/>
</dbReference>
<comment type="caution">
    <text evidence="5">The sequence shown here is derived from an EMBL/GenBank/DDBJ whole genome shotgun (WGS) entry which is preliminary data.</text>
</comment>
<dbReference type="Gene3D" id="1.10.260.40">
    <property type="entry name" value="lambda repressor-like DNA-binding domains"/>
    <property type="match status" value="1"/>
</dbReference>
<dbReference type="InterPro" id="IPR000843">
    <property type="entry name" value="HTH_LacI"/>
</dbReference>
<keyword evidence="6" id="KW-1185">Reference proteome</keyword>
<dbReference type="SMART" id="SM00354">
    <property type="entry name" value="HTH_LACI"/>
    <property type="match status" value="1"/>
</dbReference>
<organism evidence="5 6">
    <name type="scientific">Ohessyouella blattaphilus</name>
    <dbReference type="NCBI Taxonomy" id="2949333"/>
    <lineage>
        <taxon>Bacteria</taxon>
        <taxon>Bacillati</taxon>
        <taxon>Bacillota</taxon>
        <taxon>Clostridia</taxon>
        <taxon>Lachnospirales</taxon>
        <taxon>Lachnospiraceae</taxon>
        <taxon>Ohessyouella</taxon>
    </lineage>
</organism>
<dbReference type="Gene3D" id="3.40.50.2300">
    <property type="match status" value="2"/>
</dbReference>
<dbReference type="EMBL" id="JAMZFV010000032">
    <property type="protein sequence ID" value="MCP1111401.1"/>
    <property type="molecule type" value="Genomic_DNA"/>
</dbReference>
<proteinExistence type="predicted"/>
<keyword evidence="1" id="KW-0805">Transcription regulation</keyword>
<evidence type="ECO:0000256" key="1">
    <source>
        <dbReference type="ARBA" id="ARBA00023015"/>
    </source>
</evidence>
<evidence type="ECO:0000256" key="3">
    <source>
        <dbReference type="ARBA" id="ARBA00023163"/>
    </source>
</evidence>
<sequence length="335" mass="37674">MKVNIKTISEVTGFSAATVSNALNNKRGVNRETSAEILRVAKELGYISEQRIRKIKFAIFKKNGRIIDDSPFFNLLIDGAEKECRKLGYEMVISHLEQSSPDYEEQVKWLISDNDAALILLGTELQGTDIDIYRSALCPMLLFDYYDSHMQFDSVLINNEDSAKMATEYLLAKGHKSIGYLRGDFRIQAFRGRAIGYRRALQNASEVVKGKYTFTLSTTMEGAYSDFLEILKGNPELPTAFFADNDMIALGAMKALIERGYRIPEDISLVGFDDLPFSEIASPRLTTIRVSKPEMGGIAVRKMHEIINHVGVAKVKIGVCTDFIERDSVQELREL</sequence>
<evidence type="ECO:0000313" key="6">
    <source>
        <dbReference type="Proteomes" id="UP001523565"/>
    </source>
</evidence>
<dbReference type="GO" id="GO:0003677">
    <property type="term" value="F:DNA binding"/>
    <property type="evidence" value="ECO:0007669"/>
    <property type="project" value="UniProtKB-KW"/>
</dbReference>
<dbReference type="CDD" id="cd01392">
    <property type="entry name" value="HTH_LacI"/>
    <property type="match status" value="1"/>
</dbReference>
<dbReference type="PANTHER" id="PTHR30146">
    <property type="entry name" value="LACI-RELATED TRANSCRIPTIONAL REPRESSOR"/>
    <property type="match status" value="1"/>
</dbReference>
<accession>A0ABT1EL16</accession>
<dbReference type="Pfam" id="PF13377">
    <property type="entry name" value="Peripla_BP_3"/>
    <property type="match status" value="1"/>
</dbReference>
<name>A0ABT1EL16_9FIRM</name>
<dbReference type="InterPro" id="IPR010982">
    <property type="entry name" value="Lambda_DNA-bd_dom_sf"/>
</dbReference>